<evidence type="ECO:0000259" key="4">
    <source>
        <dbReference type="PROSITE" id="PS50110"/>
    </source>
</evidence>
<proteinExistence type="predicted"/>
<dbReference type="Gene3D" id="3.40.50.2300">
    <property type="match status" value="1"/>
</dbReference>
<dbReference type="EMBL" id="SHKM01000001">
    <property type="protein sequence ID" value="RZT90132.1"/>
    <property type="molecule type" value="Genomic_DNA"/>
</dbReference>
<feature type="compositionally biased region" description="Polar residues" evidence="3">
    <location>
        <begin position="371"/>
        <end position="381"/>
    </location>
</feature>
<dbReference type="SUPFAM" id="SSF55073">
    <property type="entry name" value="Nucleotide cyclase"/>
    <property type="match status" value="1"/>
</dbReference>
<dbReference type="Pfam" id="PF00990">
    <property type="entry name" value="GGDEF"/>
    <property type="match status" value="1"/>
</dbReference>
<gene>
    <name evidence="6" type="ORF">EV678_0943</name>
</gene>
<feature type="region of interest" description="Disordered" evidence="3">
    <location>
        <begin position="365"/>
        <end position="388"/>
    </location>
</feature>
<evidence type="ECO:0000256" key="1">
    <source>
        <dbReference type="ARBA" id="ARBA00022553"/>
    </source>
</evidence>
<reference evidence="6 7" key="1">
    <citation type="submission" date="2019-02" db="EMBL/GenBank/DDBJ databases">
        <title>Genomic Encyclopedia of Type Strains, Phase IV (KMG-IV): sequencing the most valuable type-strain genomes for metagenomic binning, comparative biology and taxonomic classification.</title>
        <authorList>
            <person name="Goeker M."/>
        </authorList>
    </citation>
    <scope>NUCLEOTIDE SEQUENCE [LARGE SCALE GENOMIC DNA]</scope>
    <source>
        <strain evidence="6 7">DSM 21223</strain>
    </source>
</reference>
<dbReference type="InterPro" id="IPR050595">
    <property type="entry name" value="Bact_response_regulator"/>
</dbReference>
<dbReference type="SMART" id="SM00448">
    <property type="entry name" value="REC"/>
    <property type="match status" value="1"/>
</dbReference>
<dbReference type="PANTHER" id="PTHR44591">
    <property type="entry name" value="STRESS RESPONSE REGULATOR PROTEIN 1"/>
    <property type="match status" value="1"/>
</dbReference>
<protein>
    <submittedName>
        <fullName evidence="6">Response regulator receiver modulated diguanylate cyclase</fullName>
    </submittedName>
</protein>
<dbReference type="PANTHER" id="PTHR44591:SF3">
    <property type="entry name" value="RESPONSE REGULATORY DOMAIN-CONTAINING PROTEIN"/>
    <property type="match status" value="1"/>
</dbReference>
<dbReference type="InterPro" id="IPR043128">
    <property type="entry name" value="Rev_trsase/Diguanyl_cyclase"/>
</dbReference>
<name>A0ABY0IST3_9RHOO</name>
<feature type="domain" description="Response regulatory" evidence="4">
    <location>
        <begin position="8"/>
        <end position="126"/>
    </location>
</feature>
<dbReference type="CDD" id="cd00156">
    <property type="entry name" value="REC"/>
    <property type="match status" value="1"/>
</dbReference>
<sequence>MTEAPHPRILIVDDSRMVRASIIKHLKGHYEIREEGDGEAAWQTLVLDHDIQAVISDLSMPVMDGFDLLARIRDSKVSRLRQLPVIMISGEEDEESRDKALALGANDFITKGIGTAELLARVDSLVRLGQAEQALHSHQDQQLRHPHSGLFTRAYLEAQAEQALSLAGRQQAPASVLVLGFDSLERYTAQYGGALVDKLQERFAKLLAGNIRKEDSLGHYSDTTFAIVSPGTPGAASEAFANRLRHAVETSNIAVHGQRLPLTISIGIASFPLDGAPSATSLLAMAEARRAAAAAAGGNRAVAPAPAVEPAAVRGGAAVSVDQALAMLAAGQDEELRPQAAALAKALMPLLSFLNYELQYGPSADVPESKFQASGEPQGNRNPGGDAP</sequence>
<comment type="caution">
    <text evidence="6">The sequence shown here is derived from an EMBL/GenBank/DDBJ whole genome shotgun (WGS) entry which is preliminary data.</text>
</comment>
<evidence type="ECO:0000259" key="5">
    <source>
        <dbReference type="PROSITE" id="PS50887"/>
    </source>
</evidence>
<dbReference type="RefSeq" id="WP_130458679.1">
    <property type="nucleotide sequence ID" value="NZ_SHKM01000001.1"/>
</dbReference>
<evidence type="ECO:0000313" key="6">
    <source>
        <dbReference type="EMBL" id="RZT90132.1"/>
    </source>
</evidence>
<evidence type="ECO:0000256" key="2">
    <source>
        <dbReference type="PROSITE-ProRule" id="PRU00169"/>
    </source>
</evidence>
<evidence type="ECO:0000256" key="3">
    <source>
        <dbReference type="SAM" id="MobiDB-lite"/>
    </source>
</evidence>
<dbReference type="CDD" id="cd01949">
    <property type="entry name" value="GGDEF"/>
    <property type="match status" value="1"/>
</dbReference>
<dbReference type="InterPro" id="IPR001789">
    <property type="entry name" value="Sig_transdc_resp-reg_receiver"/>
</dbReference>
<organism evidence="6 7">
    <name type="scientific">Azospira oryzae</name>
    <dbReference type="NCBI Taxonomy" id="146939"/>
    <lineage>
        <taxon>Bacteria</taxon>
        <taxon>Pseudomonadati</taxon>
        <taxon>Pseudomonadota</taxon>
        <taxon>Betaproteobacteria</taxon>
        <taxon>Rhodocyclales</taxon>
        <taxon>Rhodocyclaceae</taxon>
        <taxon>Azospira</taxon>
    </lineage>
</organism>
<keyword evidence="1 2" id="KW-0597">Phosphoprotein</keyword>
<dbReference type="SUPFAM" id="SSF52172">
    <property type="entry name" value="CheY-like"/>
    <property type="match status" value="1"/>
</dbReference>
<dbReference type="Proteomes" id="UP000292136">
    <property type="component" value="Unassembled WGS sequence"/>
</dbReference>
<feature type="modified residue" description="4-aspartylphosphate" evidence="2">
    <location>
        <position position="57"/>
    </location>
</feature>
<dbReference type="InterPro" id="IPR029787">
    <property type="entry name" value="Nucleotide_cyclase"/>
</dbReference>
<dbReference type="SMART" id="SM00267">
    <property type="entry name" value="GGDEF"/>
    <property type="match status" value="1"/>
</dbReference>
<dbReference type="PROSITE" id="PS50887">
    <property type="entry name" value="GGDEF"/>
    <property type="match status" value="1"/>
</dbReference>
<dbReference type="InterPro" id="IPR000160">
    <property type="entry name" value="GGDEF_dom"/>
</dbReference>
<dbReference type="InterPro" id="IPR011006">
    <property type="entry name" value="CheY-like_superfamily"/>
</dbReference>
<dbReference type="PROSITE" id="PS50110">
    <property type="entry name" value="RESPONSE_REGULATORY"/>
    <property type="match status" value="1"/>
</dbReference>
<accession>A0ABY0IST3</accession>
<keyword evidence="7" id="KW-1185">Reference proteome</keyword>
<dbReference type="NCBIfam" id="TIGR00254">
    <property type="entry name" value="GGDEF"/>
    <property type="match status" value="1"/>
</dbReference>
<evidence type="ECO:0000313" key="7">
    <source>
        <dbReference type="Proteomes" id="UP000292136"/>
    </source>
</evidence>
<dbReference type="Pfam" id="PF00072">
    <property type="entry name" value="Response_reg"/>
    <property type="match status" value="1"/>
</dbReference>
<dbReference type="Gene3D" id="3.30.70.270">
    <property type="match status" value="1"/>
</dbReference>
<feature type="domain" description="GGDEF" evidence="5">
    <location>
        <begin position="172"/>
        <end position="306"/>
    </location>
</feature>